<name>A0A540WTN0_9BACT</name>
<dbReference type="OrthoDB" id="5523580at2"/>
<feature type="region of interest" description="Disordered" evidence="1">
    <location>
        <begin position="1"/>
        <end position="71"/>
    </location>
</feature>
<accession>A0A540WTN0</accession>
<proteinExistence type="predicted"/>
<dbReference type="Proteomes" id="UP000315369">
    <property type="component" value="Unassembled WGS sequence"/>
</dbReference>
<dbReference type="EMBL" id="VIFM01000145">
    <property type="protein sequence ID" value="TQF12300.1"/>
    <property type="molecule type" value="Genomic_DNA"/>
</dbReference>
<gene>
    <name evidence="2" type="ORF">FJV41_29790</name>
</gene>
<reference evidence="2 3" key="1">
    <citation type="submission" date="2019-06" db="EMBL/GenBank/DDBJ databases">
        <authorList>
            <person name="Livingstone P."/>
            <person name="Whitworth D."/>
        </authorList>
    </citation>
    <scope>NUCLEOTIDE SEQUENCE [LARGE SCALE GENOMIC DNA]</scope>
    <source>
        <strain evidence="2 3">AM401</strain>
    </source>
</reference>
<keyword evidence="3" id="KW-1185">Reference proteome</keyword>
<organism evidence="2 3">
    <name type="scientific">Myxococcus llanfairpwllgwyngyllgogerychwyrndrobwllllantysiliogogogochensis</name>
    <dbReference type="NCBI Taxonomy" id="2590453"/>
    <lineage>
        <taxon>Bacteria</taxon>
        <taxon>Pseudomonadati</taxon>
        <taxon>Myxococcota</taxon>
        <taxon>Myxococcia</taxon>
        <taxon>Myxococcales</taxon>
        <taxon>Cystobacterineae</taxon>
        <taxon>Myxococcaceae</taxon>
        <taxon>Myxococcus</taxon>
    </lineage>
</organism>
<feature type="compositionally biased region" description="Basic and acidic residues" evidence="1">
    <location>
        <begin position="20"/>
        <end position="54"/>
    </location>
</feature>
<comment type="caution">
    <text evidence="2">The sequence shown here is derived from an EMBL/GenBank/DDBJ whole genome shotgun (WGS) entry which is preliminary data.</text>
</comment>
<evidence type="ECO:0000313" key="3">
    <source>
        <dbReference type="Proteomes" id="UP000315369"/>
    </source>
</evidence>
<evidence type="ECO:0000313" key="2">
    <source>
        <dbReference type="EMBL" id="TQF12300.1"/>
    </source>
</evidence>
<evidence type="ECO:0000256" key="1">
    <source>
        <dbReference type="SAM" id="MobiDB-lite"/>
    </source>
</evidence>
<protein>
    <submittedName>
        <fullName evidence="2">Uncharacterized protein</fullName>
    </submittedName>
</protein>
<dbReference type="AlphaFoldDB" id="A0A540WTN0"/>
<sequence>MPYESMVVGDDEPGRGGGQPRKDEREEEAPGRTPRKAEGDEQEAERRRPEDEPGKTPGMSEGEDPDTIRRE</sequence>